<dbReference type="EMBL" id="BGPR01014237">
    <property type="protein sequence ID" value="GBN64346.1"/>
    <property type="molecule type" value="Genomic_DNA"/>
</dbReference>
<dbReference type="AlphaFoldDB" id="A0A4Y2QM76"/>
<evidence type="ECO:0000313" key="2">
    <source>
        <dbReference type="Proteomes" id="UP000499080"/>
    </source>
</evidence>
<reference evidence="1 2" key="1">
    <citation type="journal article" date="2019" name="Sci. Rep.">
        <title>Orb-weaving spider Araneus ventricosus genome elucidates the spidroin gene catalogue.</title>
        <authorList>
            <person name="Kono N."/>
            <person name="Nakamura H."/>
            <person name="Ohtoshi R."/>
            <person name="Moran D.A.P."/>
            <person name="Shinohara A."/>
            <person name="Yoshida Y."/>
            <person name="Fujiwara M."/>
            <person name="Mori M."/>
            <person name="Tomita M."/>
            <person name="Arakawa K."/>
        </authorList>
    </citation>
    <scope>NUCLEOTIDE SEQUENCE [LARGE SCALE GENOMIC DNA]</scope>
</reference>
<organism evidence="1 2">
    <name type="scientific">Araneus ventricosus</name>
    <name type="common">Orbweaver spider</name>
    <name type="synonym">Epeira ventricosa</name>
    <dbReference type="NCBI Taxonomy" id="182803"/>
    <lineage>
        <taxon>Eukaryota</taxon>
        <taxon>Metazoa</taxon>
        <taxon>Ecdysozoa</taxon>
        <taxon>Arthropoda</taxon>
        <taxon>Chelicerata</taxon>
        <taxon>Arachnida</taxon>
        <taxon>Araneae</taxon>
        <taxon>Araneomorphae</taxon>
        <taxon>Entelegynae</taxon>
        <taxon>Araneoidea</taxon>
        <taxon>Araneidae</taxon>
        <taxon>Araneus</taxon>
    </lineage>
</organism>
<proteinExistence type="predicted"/>
<comment type="caution">
    <text evidence="1">The sequence shown here is derived from an EMBL/GenBank/DDBJ whole genome shotgun (WGS) entry which is preliminary data.</text>
</comment>
<name>A0A4Y2QM76_ARAVE</name>
<protein>
    <submittedName>
        <fullName evidence="1">Uncharacterized protein</fullName>
    </submittedName>
</protein>
<accession>A0A4Y2QM76</accession>
<keyword evidence="2" id="KW-1185">Reference proteome</keyword>
<sequence length="173" mass="19783">MRLREGRLITDQENASTWCKFYDTFCKEGGRLIMEHFPIIECMDPLLMSTAVDCREEGRLMMEHFPIIECMDPLLMFTAVDCREGGRLMMEHFPIIECMDPLLMFTVVDCREGGRLMVEHFPIHSGPVIESASGSESSRFEIRFQGKSAVYVGLVLVKSEVGQISFRWCGAEI</sequence>
<gene>
    <name evidence="1" type="ORF">AVEN_108991_1</name>
</gene>
<evidence type="ECO:0000313" key="1">
    <source>
        <dbReference type="EMBL" id="GBN64346.1"/>
    </source>
</evidence>
<dbReference type="Proteomes" id="UP000499080">
    <property type="component" value="Unassembled WGS sequence"/>
</dbReference>